<reference evidence="1" key="1">
    <citation type="submission" date="2015-10" db="EMBL/GenBank/DDBJ databases">
        <authorList>
            <person name="Gilbert D.G."/>
        </authorList>
    </citation>
    <scope>NUCLEOTIDE SEQUENCE</scope>
    <source>
        <strain evidence="1">Phyl III-seqv23</strain>
    </source>
</reference>
<protein>
    <submittedName>
        <fullName evidence="1">Uncharacterized protein</fullName>
    </submittedName>
</protein>
<dbReference type="PATRIC" id="fig|305.107.peg.4480"/>
<sequence>MDADLRHATIQDVDRTDRAERPQPSLQLWHPTGDQVDRRDKGHHDKAMHYLCIGNTTRLGIARSM</sequence>
<proteinExistence type="predicted"/>
<evidence type="ECO:0000313" key="1">
    <source>
        <dbReference type="EMBL" id="CUV21321.1"/>
    </source>
</evidence>
<accession>A0A0S4UHN5</accession>
<organism evidence="1">
    <name type="scientific">Ralstonia solanacearum</name>
    <name type="common">Pseudomonas solanacearum</name>
    <dbReference type="NCBI Taxonomy" id="305"/>
    <lineage>
        <taxon>Bacteria</taxon>
        <taxon>Pseudomonadati</taxon>
        <taxon>Pseudomonadota</taxon>
        <taxon>Betaproteobacteria</taxon>
        <taxon>Burkholderiales</taxon>
        <taxon>Burkholderiaceae</taxon>
        <taxon>Ralstonia</taxon>
        <taxon>Ralstonia solanacearum species complex</taxon>
    </lineage>
</organism>
<name>A0A0S4UHN5_RALSL</name>
<gene>
    <name evidence="1" type="ORF">PSS4_v1_2900003</name>
</gene>
<dbReference type="AlphaFoldDB" id="A0A0S4UHN5"/>
<dbReference type="EMBL" id="LN899821">
    <property type="protein sequence ID" value="CUV21321.1"/>
    <property type="molecule type" value="Genomic_DNA"/>
</dbReference>